<sequence>MKELEGIFSSIRDREAAYAVPAPLEEKSVGLDPKWRRKLVDWSYQVVDHYGYPREAVAVSMNILDRFSANAGLNRKLHQLAALATLHLALKSGGNDVRLQDLVALSRGYFSADQVKFTEKKVLEAVGWRVHPTMASAIIPYFSLLLPESAGIAPELPQMISDYAIFLTELAVSDSSLVAYDELSIALAATMISLLNHPVTDHQTHAFVTNSASLAGINVNAPSVVACQHKLHTLSLVYHNEEEEANMASSTPLSTPTQQYMRDSVSPVGVESFQFSPTAEPESASSLKRQRVSSIGDAKDLTTLSDCILNAQPSLNANPHQPSDDMIHY</sequence>
<evidence type="ECO:0000313" key="3">
    <source>
        <dbReference type="EMBL" id="GMI09991.1"/>
    </source>
</evidence>
<keyword evidence="1" id="KW-0195">Cyclin</keyword>
<dbReference type="Proteomes" id="UP001165122">
    <property type="component" value="Unassembled WGS sequence"/>
</dbReference>
<dbReference type="AlphaFoldDB" id="A0A9W7FD85"/>
<evidence type="ECO:0000256" key="1">
    <source>
        <dbReference type="RuleBase" id="RU000383"/>
    </source>
</evidence>
<comment type="caution">
    <text evidence="3">The sequence shown here is derived from an EMBL/GenBank/DDBJ whole genome shotgun (WGS) entry which is preliminary data.</text>
</comment>
<accession>A0A9W7FD85</accession>
<evidence type="ECO:0000313" key="4">
    <source>
        <dbReference type="Proteomes" id="UP001165122"/>
    </source>
</evidence>
<keyword evidence="4" id="KW-1185">Reference proteome</keyword>
<gene>
    <name evidence="3" type="ORF">TrLO_g15334</name>
</gene>
<dbReference type="SMART" id="SM00385">
    <property type="entry name" value="CYCLIN"/>
    <property type="match status" value="1"/>
</dbReference>
<comment type="similarity">
    <text evidence="1">Belongs to the cyclin family.</text>
</comment>
<evidence type="ECO:0000259" key="2">
    <source>
        <dbReference type="SMART" id="SM00385"/>
    </source>
</evidence>
<dbReference type="OrthoDB" id="41162at2759"/>
<dbReference type="Pfam" id="PF00134">
    <property type="entry name" value="Cyclin_N"/>
    <property type="match status" value="1"/>
</dbReference>
<dbReference type="PANTHER" id="PTHR10177">
    <property type="entry name" value="CYCLINS"/>
    <property type="match status" value="1"/>
</dbReference>
<proteinExistence type="inferred from homology"/>
<dbReference type="InterPro" id="IPR036915">
    <property type="entry name" value="Cyclin-like_sf"/>
</dbReference>
<dbReference type="Gene3D" id="1.10.472.10">
    <property type="entry name" value="Cyclin-like"/>
    <property type="match status" value="2"/>
</dbReference>
<dbReference type="InterPro" id="IPR006671">
    <property type="entry name" value="Cyclin_N"/>
</dbReference>
<reference evidence="4" key="1">
    <citation type="journal article" date="2023" name="Commun. Biol.">
        <title>Genome analysis of Parmales, the sister group of diatoms, reveals the evolutionary specialization of diatoms from phago-mixotrophs to photoautotrophs.</title>
        <authorList>
            <person name="Ban H."/>
            <person name="Sato S."/>
            <person name="Yoshikawa S."/>
            <person name="Yamada K."/>
            <person name="Nakamura Y."/>
            <person name="Ichinomiya M."/>
            <person name="Sato N."/>
            <person name="Blanc-Mathieu R."/>
            <person name="Endo H."/>
            <person name="Kuwata A."/>
            <person name="Ogata H."/>
        </authorList>
    </citation>
    <scope>NUCLEOTIDE SEQUENCE [LARGE SCALE GENOMIC DNA]</scope>
    <source>
        <strain evidence="4">NIES 3700</strain>
    </source>
</reference>
<feature type="domain" description="Cyclin-like" evidence="2">
    <location>
        <begin position="41"/>
        <end position="124"/>
    </location>
</feature>
<protein>
    <recommendedName>
        <fullName evidence="2">Cyclin-like domain-containing protein</fullName>
    </recommendedName>
</protein>
<organism evidence="3 4">
    <name type="scientific">Triparma laevis f. longispina</name>
    <dbReference type="NCBI Taxonomy" id="1714387"/>
    <lineage>
        <taxon>Eukaryota</taxon>
        <taxon>Sar</taxon>
        <taxon>Stramenopiles</taxon>
        <taxon>Ochrophyta</taxon>
        <taxon>Bolidophyceae</taxon>
        <taxon>Parmales</taxon>
        <taxon>Triparmaceae</taxon>
        <taxon>Triparma</taxon>
    </lineage>
</organism>
<dbReference type="EMBL" id="BRXW01000144">
    <property type="protein sequence ID" value="GMI09991.1"/>
    <property type="molecule type" value="Genomic_DNA"/>
</dbReference>
<dbReference type="InterPro" id="IPR013763">
    <property type="entry name" value="Cyclin-like_dom"/>
</dbReference>
<dbReference type="SUPFAM" id="SSF47954">
    <property type="entry name" value="Cyclin-like"/>
    <property type="match status" value="1"/>
</dbReference>
<name>A0A9W7FD85_9STRA</name>
<dbReference type="InterPro" id="IPR039361">
    <property type="entry name" value="Cyclin"/>
</dbReference>